<dbReference type="Proteomes" id="UP000085678">
    <property type="component" value="Unplaced"/>
</dbReference>
<dbReference type="OMA" id="FQMLWVW"/>
<dbReference type="GeneID" id="106150581"/>
<reference evidence="4" key="1">
    <citation type="submission" date="2025-08" db="UniProtKB">
        <authorList>
            <consortium name="RefSeq"/>
        </authorList>
    </citation>
    <scope>IDENTIFICATION</scope>
    <source>
        <tissue evidence="4">Gonads</tissue>
    </source>
</reference>
<gene>
    <name evidence="4" type="primary">LOC106150581</name>
</gene>
<feature type="transmembrane region" description="Helical" evidence="1">
    <location>
        <begin position="62"/>
        <end position="80"/>
    </location>
</feature>
<proteinExistence type="predicted"/>
<accession>A0A1S3GYT0</accession>
<dbReference type="InParanoid" id="A0A1S3GYT0"/>
<dbReference type="RefSeq" id="XP_013378918.1">
    <property type="nucleotide sequence ID" value="XM_013523464.2"/>
</dbReference>
<dbReference type="Gene3D" id="1.20.120.1630">
    <property type="match status" value="1"/>
</dbReference>
<sequence length="254" mass="28911">MNMLAKAALVDFCIQWLCWAVAATLKTEKFYDLAGSSTFFLVVVQTLVWGERYFTRQKVQTGLVAIWAVRLGSYLVPRILQDGHDKRFDGVRDNPPKFLIYWTIQGVWVFVTLLPTLLLNLKKNDLSLCARDILGWGLWVVGFLFEAIADYQKSQFRSDPANKGMFIQEGLWSISRHPNYFGEILMWTGLFISASSVLEGVELLSVISPMFVAFLLIKVSGIPLLEKAGLKKWGSNPAYQDYLRDIAVLVPYVW</sequence>
<keyword evidence="1" id="KW-0812">Transmembrane</keyword>
<dbReference type="PROSITE" id="PS50244">
    <property type="entry name" value="S5A_REDUCTASE"/>
    <property type="match status" value="1"/>
</dbReference>
<name>A0A1S3GYT0_LINAN</name>
<evidence type="ECO:0000256" key="2">
    <source>
        <dbReference type="SAM" id="SignalP"/>
    </source>
</evidence>
<evidence type="ECO:0000313" key="3">
    <source>
        <dbReference type="Proteomes" id="UP000085678"/>
    </source>
</evidence>
<organism evidence="3 4">
    <name type="scientific">Lingula anatina</name>
    <name type="common">Brachiopod</name>
    <name type="synonym">Lingula unguis</name>
    <dbReference type="NCBI Taxonomy" id="7574"/>
    <lineage>
        <taxon>Eukaryota</taxon>
        <taxon>Metazoa</taxon>
        <taxon>Spiralia</taxon>
        <taxon>Lophotrochozoa</taxon>
        <taxon>Brachiopoda</taxon>
        <taxon>Linguliformea</taxon>
        <taxon>Lingulata</taxon>
        <taxon>Lingulida</taxon>
        <taxon>Linguloidea</taxon>
        <taxon>Lingulidae</taxon>
        <taxon>Lingula</taxon>
    </lineage>
</organism>
<keyword evidence="2" id="KW-0732">Signal</keyword>
<feature type="signal peptide" evidence="2">
    <location>
        <begin position="1"/>
        <end position="20"/>
    </location>
</feature>
<dbReference type="AlphaFoldDB" id="A0A1S3GYT0"/>
<protein>
    <submittedName>
        <fullName evidence="4">Uncharacterized protein LOC106150581</fullName>
    </submittedName>
</protein>
<keyword evidence="1" id="KW-1133">Transmembrane helix</keyword>
<dbReference type="Pfam" id="PF06966">
    <property type="entry name" value="DUF1295"/>
    <property type="match status" value="1"/>
</dbReference>
<dbReference type="KEGG" id="lak:106150581"/>
<evidence type="ECO:0000313" key="4">
    <source>
        <dbReference type="RefSeq" id="XP_013378918.1"/>
    </source>
</evidence>
<dbReference type="PANTHER" id="PTHR32251">
    <property type="entry name" value="3-OXO-5-ALPHA-STEROID 4-DEHYDROGENASE"/>
    <property type="match status" value="1"/>
</dbReference>
<evidence type="ECO:0000256" key="1">
    <source>
        <dbReference type="SAM" id="Phobius"/>
    </source>
</evidence>
<feature type="transmembrane region" description="Helical" evidence="1">
    <location>
        <begin position="184"/>
        <end position="217"/>
    </location>
</feature>
<dbReference type="PANTHER" id="PTHR32251:SF17">
    <property type="entry name" value="STEROID 5-ALPHA REDUCTASE C-TERMINAL DOMAIN-CONTAINING PROTEIN"/>
    <property type="match status" value="1"/>
</dbReference>
<dbReference type="InterPro" id="IPR010721">
    <property type="entry name" value="UstE-like"/>
</dbReference>
<dbReference type="OrthoDB" id="67965at2759"/>
<feature type="chain" id="PRO_5010230030" evidence="2">
    <location>
        <begin position="21"/>
        <end position="254"/>
    </location>
</feature>
<feature type="transmembrane region" description="Helical" evidence="1">
    <location>
        <begin position="100"/>
        <end position="121"/>
    </location>
</feature>
<keyword evidence="3" id="KW-1185">Reference proteome</keyword>
<dbReference type="GO" id="GO:0016020">
    <property type="term" value="C:membrane"/>
    <property type="evidence" value="ECO:0007669"/>
    <property type="project" value="TreeGrafter"/>
</dbReference>
<keyword evidence="1" id="KW-0472">Membrane</keyword>
<feature type="transmembrane region" description="Helical" evidence="1">
    <location>
        <begin position="133"/>
        <end position="149"/>
    </location>
</feature>